<proteinExistence type="predicted"/>
<organism evidence="1">
    <name type="scientific">marine metagenome</name>
    <dbReference type="NCBI Taxonomy" id="408172"/>
    <lineage>
        <taxon>unclassified sequences</taxon>
        <taxon>metagenomes</taxon>
        <taxon>ecological metagenomes</taxon>
    </lineage>
</organism>
<dbReference type="EMBL" id="UINC01014497">
    <property type="protein sequence ID" value="SVA61797.1"/>
    <property type="molecule type" value="Genomic_DNA"/>
</dbReference>
<name>A0A381XC85_9ZZZZ</name>
<reference evidence="1" key="1">
    <citation type="submission" date="2018-05" db="EMBL/GenBank/DDBJ databases">
        <authorList>
            <person name="Lanie J.A."/>
            <person name="Ng W.-L."/>
            <person name="Kazmierczak K.M."/>
            <person name="Andrzejewski T.M."/>
            <person name="Davidsen T.M."/>
            <person name="Wayne K.J."/>
            <person name="Tettelin H."/>
            <person name="Glass J.I."/>
            <person name="Rusch D."/>
            <person name="Podicherti R."/>
            <person name="Tsui H.-C.T."/>
            <person name="Winkler M.E."/>
        </authorList>
    </citation>
    <scope>NUCLEOTIDE SEQUENCE</scope>
</reference>
<sequence length="261" mass="29611">MYEILKKPIKDFLIGRNCKELRVEGWLYSSYDGCDDREIDMELIDKDGNTVEKGKNFWGDSGDDLADVISDAIFDTDSPSANDDDAYYNAINLTLNAELIGNELDLDVSRDNNFSDHDSDGNYIEEEIFIPKQFQGILVNTKDSVEIGYYSGSGDSGDYDIQDSGIPLKDDFMKNVKKQYPNIEGSVEYEKIFVKFNDWLTVETQEFVERLGTVHNATNYNDEGCFGTVYAKFGERYLTMDTSVNMGFVNSDDKGTVREII</sequence>
<accession>A0A381XC85</accession>
<gene>
    <name evidence="1" type="ORF">METZ01_LOCUS114651</name>
</gene>
<dbReference type="AlphaFoldDB" id="A0A381XC85"/>
<protein>
    <submittedName>
        <fullName evidence="1">Uncharacterized protein</fullName>
    </submittedName>
</protein>
<evidence type="ECO:0000313" key="1">
    <source>
        <dbReference type="EMBL" id="SVA61797.1"/>
    </source>
</evidence>